<gene>
    <name evidence="9" type="ORF">HMPREF9723_01035</name>
</gene>
<dbReference type="InterPro" id="IPR003838">
    <property type="entry name" value="ABC3_permease_C"/>
</dbReference>
<keyword evidence="5 7" id="KW-0472">Membrane</keyword>
<dbReference type="PATRIC" id="fig|999434.4.peg.1076"/>
<feature type="transmembrane region" description="Helical" evidence="7">
    <location>
        <begin position="335"/>
        <end position="357"/>
    </location>
</feature>
<comment type="subcellular location">
    <subcellularLocation>
        <location evidence="1">Cell membrane</location>
        <topology evidence="1">Multi-pass membrane protein</topology>
    </subcellularLocation>
</comment>
<protein>
    <recommendedName>
        <fullName evidence="8">ABC3 transporter permease C-terminal domain-containing protein</fullName>
    </recommendedName>
</protein>
<dbReference type="Pfam" id="PF02687">
    <property type="entry name" value="FtsX"/>
    <property type="match status" value="2"/>
</dbReference>
<evidence type="ECO:0000313" key="9">
    <source>
        <dbReference type="EMBL" id="EMB23897.1"/>
    </source>
</evidence>
<keyword evidence="4 7" id="KW-1133">Transmembrane helix</keyword>
<evidence type="ECO:0000256" key="2">
    <source>
        <dbReference type="ARBA" id="ARBA00022475"/>
    </source>
</evidence>
<proteinExistence type="inferred from homology"/>
<dbReference type="HOGENOM" id="CLU_010964_2_0_12"/>
<evidence type="ECO:0000256" key="5">
    <source>
        <dbReference type="ARBA" id="ARBA00023136"/>
    </source>
</evidence>
<feature type="transmembrane region" description="Helical" evidence="7">
    <location>
        <begin position="827"/>
        <end position="844"/>
    </location>
</feature>
<name>A0A0F6MRL9_TREDN</name>
<feature type="transmembrane region" description="Helical" evidence="7">
    <location>
        <begin position="280"/>
        <end position="300"/>
    </location>
</feature>
<dbReference type="AlphaFoldDB" id="A0A0F6MRL9"/>
<feature type="transmembrane region" description="Helical" evidence="7">
    <location>
        <begin position="20"/>
        <end position="44"/>
    </location>
</feature>
<dbReference type="RefSeq" id="WP_002691598.1">
    <property type="nucleotide sequence ID" value="NZ_CM001797.1"/>
</dbReference>
<keyword evidence="2" id="KW-1003">Cell membrane</keyword>
<dbReference type="EMBL" id="AGDY01000004">
    <property type="protein sequence ID" value="EMB23897.1"/>
    <property type="molecule type" value="Genomic_DNA"/>
</dbReference>
<evidence type="ECO:0000256" key="6">
    <source>
        <dbReference type="ARBA" id="ARBA00038076"/>
    </source>
</evidence>
<organism evidence="9">
    <name type="scientific">Treponema denticola OTK</name>
    <dbReference type="NCBI Taxonomy" id="999434"/>
    <lineage>
        <taxon>Bacteria</taxon>
        <taxon>Pseudomonadati</taxon>
        <taxon>Spirochaetota</taxon>
        <taxon>Spirochaetia</taxon>
        <taxon>Spirochaetales</taxon>
        <taxon>Treponemataceae</taxon>
        <taxon>Treponema</taxon>
    </lineage>
</organism>
<accession>A0A0F6MRL9</accession>
<evidence type="ECO:0000256" key="7">
    <source>
        <dbReference type="SAM" id="Phobius"/>
    </source>
</evidence>
<dbReference type="PANTHER" id="PTHR30572:SF4">
    <property type="entry name" value="ABC TRANSPORTER PERMEASE YTRF"/>
    <property type="match status" value="1"/>
</dbReference>
<feature type="transmembrane region" description="Helical" evidence="7">
    <location>
        <begin position="457"/>
        <end position="477"/>
    </location>
</feature>
<feature type="domain" description="ABC3 transporter permease C-terminal" evidence="8">
    <location>
        <begin position="287"/>
        <end position="415"/>
    </location>
</feature>
<sequence length="895" mass="102701">MSIIREYTSNYVKVNRKSGIALFLSITAAVVLINAYIFFVYSVLMDSFKAIKKTNPWDAQTYEIPMSKIGIVEQNQNVKSISLEGADYCGKLKEDKSNNYIFIRSGDKRYWDDFSGNEFITEGRLPQNPNEIIVNSFFLNQNPNLKVGDTIKLSLGKRMYKDNELLAFDSPISGEEFIEKKEISLKICGSFLNFPGINQRASMGFYLFDPSSLTKDETIAVNIFLTSKLNAYKKLFAITENLGFERNKDGSYKIFINTPLLDMYGIKDPLRKGRSELESLILKFLIGLIILTLIFVYLIYNIFEVWAAKRIKQIAMLKSIGAGKGHIFHSILLEAALLSIPPILTGILSGIGFNIFLFKQINKIANSAMAENTDIFSMPQYEFGILPIIFVIIFSFLTVLIASLIPAVRLSKINIIDSLKGNIEKSKKYKRKIFTDGAWEKENRKNNFRTFRGTSNAIFISYILLFSLLTLITVNFIREDHKYYESKDEIKLSYCLVNEDEQFDCSAKNIFSPIQNIEECLSSYYYVSLDSWFICSDENISAQFKEESWFEQKHQGRYFWKEGKSKKLNAKIYGLDNGTFKKLLTSIGEDETSYYAEDSYKAILVNRVQKDWRIPYRNSQFIPLINSNIKEINCSLQKKLKPSTESQKEDSSKTQVPILIGKTISDTDLIETKVPLYSILLILPIEKGEKLRKAQIAFDKENAEFFRDGLLYSLFLKTEKENIVPLRKTIEQIMKPALRGENIYWQSDIFIEKLSAESSNNFFKAVFFSFLFLVLFAGCINSYSAIMLNLRTRKNEFAILRSVGADSNIITNLFYKEAAGFLIKPLLKALPFFLGIAAIFIIRFDEVFVLNFLLSFNWGFFLFYSLCLSASIIISYHFGKKEVIGGEIISEIDKF</sequence>
<dbReference type="InterPro" id="IPR050250">
    <property type="entry name" value="Macrolide_Exporter_MacB"/>
</dbReference>
<evidence type="ECO:0000256" key="4">
    <source>
        <dbReference type="ARBA" id="ARBA00022989"/>
    </source>
</evidence>
<feature type="transmembrane region" description="Helical" evidence="7">
    <location>
        <begin position="383"/>
        <end position="405"/>
    </location>
</feature>
<evidence type="ECO:0000256" key="1">
    <source>
        <dbReference type="ARBA" id="ARBA00004651"/>
    </source>
</evidence>
<dbReference type="GO" id="GO:0022857">
    <property type="term" value="F:transmembrane transporter activity"/>
    <property type="evidence" value="ECO:0007669"/>
    <property type="project" value="TreeGrafter"/>
</dbReference>
<evidence type="ECO:0000256" key="3">
    <source>
        <dbReference type="ARBA" id="ARBA00022692"/>
    </source>
</evidence>
<feature type="transmembrane region" description="Helical" evidence="7">
    <location>
        <begin position="762"/>
        <end position="786"/>
    </location>
</feature>
<dbReference type="PANTHER" id="PTHR30572">
    <property type="entry name" value="MEMBRANE COMPONENT OF TRANSPORTER-RELATED"/>
    <property type="match status" value="1"/>
</dbReference>
<comment type="similarity">
    <text evidence="6">Belongs to the ABC-4 integral membrane protein family.</text>
</comment>
<comment type="caution">
    <text evidence="9">The sequence shown here is derived from an EMBL/GenBank/DDBJ whole genome shotgun (WGS) entry which is preliminary data.</text>
</comment>
<reference evidence="9" key="1">
    <citation type="submission" date="2012-01" db="EMBL/GenBank/DDBJ databases">
        <title>The Genome Sequence of Treponema denticola OTK.</title>
        <authorList>
            <consortium name="The Broad Institute Genome Sequencing Platform"/>
            <person name="Earl A."/>
            <person name="Ward D."/>
            <person name="Feldgarden M."/>
            <person name="Gevers D."/>
            <person name="Blanton J.M."/>
            <person name="Fenno C.J."/>
            <person name="Baranova O.V."/>
            <person name="Mathney J."/>
            <person name="Dewhirst F.E."/>
            <person name="Izard J."/>
            <person name="Young S.K."/>
            <person name="Zeng Q."/>
            <person name="Gargeya S."/>
            <person name="Fitzgerald M."/>
            <person name="Haas B."/>
            <person name="Abouelleil A."/>
            <person name="Alvarado L."/>
            <person name="Arachchi H.M."/>
            <person name="Berlin A."/>
            <person name="Chapman S.B."/>
            <person name="Gearin G."/>
            <person name="Goldberg J."/>
            <person name="Griggs A."/>
            <person name="Gujja S."/>
            <person name="Hansen M."/>
            <person name="Heiman D."/>
            <person name="Howarth C."/>
            <person name="Larimer J."/>
            <person name="Lui A."/>
            <person name="MacDonald P.J.P."/>
            <person name="McCowen C."/>
            <person name="Montmayeur A."/>
            <person name="Murphy C."/>
            <person name="Neiman D."/>
            <person name="Pearson M."/>
            <person name="Priest M."/>
            <person name="Roberts A."/>
            <person name="Saif S."/>
            <person name="Shea T."/>
            <person name="Sisk P."/>
            <person name="Stolte C."/>
            <person name="Sykes S."/>
            <person name="Wortman J."/>
            <person name="Nusbaum C."/>
            <person name="Birren B."/>
        </authorList>
    </citation>
    <scope>NUCLEOTIDE SEQUENCE [LARGE SCALE GENOMIC DNA]</scope>
    <source>
        <strain evidence="9">OTK</strain>
    </source>
</reference>
<keyword evidence="3 7" id="KW-0812">Transmembrane</keyword>
<dbReference type="GO" id="GO:0005886">
    <property type="term" value="C:plasma membrane"/>
    <property type="evidence" value="ECO:0007669"/>
    <property type="project" value="UniProtKB-SubCell"/>
</dbReference>
<feature type="transmembrane region" description="Helical" evidence="7">
    <location>
        <begin position="856"/>
        <end position="878"/>
    </location>
</feature>
<feature type="domain" description="ABC3 transporter permease C-terminal" evidence="8">
    <location>
        <begin position="769"/>
        <end position="882"/>
    </location>
</feature>
<evidence type="ECO:0000259" key="8">
    <source>
        <dbReference type="Pfam" id="PF02687"/>
    </source>
</evidence>
<dbReference type="Proteomes" id="UP000011701">
    <property type="component" value="Chromosome"/>
</dbReference>